<reference evidence="9 10" key="1">
    <citation type="submission" date="2016-12" db="EMBL/GenBank/DDBJ databases">
        <authorList>
            <person name="Song W.-J."/>
            <person name="Kurnit D.M."/>
        </authorList>
    </citation>
    <scope>NUCLEOTIDE SEQUENCE [LARGE SCALE GENOMIC DNA]</scope>
    <source>
        <strain evidence="9 10">DSM 11393</strain>
    </source>
</reference>
<keyword evidence="7" id="KW-0378">Hydrolase</keyword>
<dbReference type="Pfam" id="PF01182">
    <property type="entry name" value="Glucosamine_iso"/>
    <property type="match status" value="1"/>
</dbReference>
<dbReference type="EMBL" id="FRDI01000004">
    <property type="protein sequence ID" value="SHN59683.1"/>
    <property type="molecule type" value="Genomic_DNA"/>
</dbReference>
<evidence type="ECO:0000256" key="6">
    <source>
        <dbReference type="ARBA" id="ARBA00020337"/>
    </source>
</evidence>
<proteinExistence type="inferred from homology"/>
<dbReference type="GO" id="GO:0006098">
    <property type="term" value="P:pentose-phosphate shunt"/>
    <property type="evidence" value="ECO:0007669"/>
    <property type="project" value="UniProtKB-UniPathway"/>
</dbReference>
<evidence type="ECO:0000313" key="9">
    <source>
        <dbReference type="EMBL" id="SHN59683.1"/>
    </source>
</evidence>
<evidence type="ECO:0000256" key="2">
    <source>
        <dbReference type="ARBA" id="ARBA00002681"/>
    </source>
</evidence>
<dbReference type="InterPro" id="IPR039104">
    <property type="entry name" value="6PGL"/>
</dbReference>
<dbReference type="NCBIfam" id="TIGR01198">
    <property type="entry name" value="pgl"/>
    <property type="match status" value="1"/>
</dbReference>
<organism evidence="9 10">
    <name type="scientific">Desulfovibrio litoralis DSM 11393</name>
    <dbReference type="NCBI Taxonomy" id="1121455"/>
    <lineage>
        <taxon>Bacteria</taxon>
        <taxon>Pseudomonadati</taxon>
        <taxon>Thermodesulfobacteriota</taxon>
        <taxon>Desulfovibrionia</taxon>
        <taxon>Desulfovibrionales</taxon>
        <taxon>Desulfovibrionaceae</taxon>
        <taxon>Desulfovibrio</taxon>
    </lineage>
</organism>
<protein>
    <recommendedName>
        <fullName evidence="6 7">6-phosphogluconolactonase</fullName>
        <shortName evidence="7">6PGL</shortName>
        <ecNumber evidence="5 7">3.1.1.31</ecNumber>
    </recommendedName>
</protein>
<dbReference type="InterPro" id="IPR037171">
    <property type="entry name" value="NagB/RpiA_transferase-like"/>
</dbReference>
<keyword evidence="10" id="KW-1185">Reference proteome</keyword>
<dbReference type="EC" id="3.1.1.31" evidence="5 7"/>
<dbReference type="GO" id="GO:0005975">
    <property type="term" value="P:carbohydrate metabolic process"/>
    <property type="evidence" value="ECO:0007669"/>
    <property type="project" value="UniProtKB-UniRule"/>
</dbReference>
<evidence type="ECO:0000259" key="8">
    <source>
        <dbReference type="Pfam" id="PF01182"/>
    </source>
</evidence>
<name>A0A1M7SML4_9BACT</name>
<comment type="similarity">
    <text evidence="4 7">Belongs to the glucosamine/galactosamine-6-phosphate isomerase family. 6-phosphogluconolactonase subfamily.</text>
</comment>
<dbReference type="SUPFAM" id="SSF100950">
    <property type="entry name" value="NagB/RpiA/CoA transferase-like"/>
    <property type="match status" value="1"/>
</dbReference>
<comment type="pathway">
    <text evidence="3 7">Carbohydrate degradation; pentose phosphate pathway; D-ribulose 5-phosphate from D-glucose 6-phosphate (oxidative stage): step 2/3.</text>
</comment>
<evidence type="ECO:0000256" key="4">
    <source>
        <dbReference type="ARBA" id="ARBA00010662"/>
    </source>
</evidence>
<evidence type="ECO:0000256" key="1">
    <source>
        <dbReference type="ARBA" id="ARBA00000832"/>
    </source>
</evidence>
<dbReference type="InterPro" id="IPR006148">
    <property type="entry name" value="Glc/Gal-6P_isomerase"/>
</dbReference>
<dbReference type="InterPro" id="IPR005900">
    <property type="entry name" value="6-phosphogluconolactonase_DevB"/>
</dbReference>
<comment type="catalytic activity">
    <reaction evidence="1 7">
        <text>6-phospho-D-glucono-1,5-lactone + H2O = 6-phospho-D-gluconate + H(+)</text>
        <dbReference type="Rhea" id="RHEA:12556"/>
        <dbReference type="ChEBI" id="CHEBI:15377"/>
        <dbReference type="ChEBI" id="CHEBI:15378"/>
        <dbReference type="ChEBI" id="CHEBI:57955"/>
        <dbReference type="ChEBI" id="CHEBI:58759"/>
        <dbReference type="EC" id="3.1.1.31"/>
    </reaction>
</comment>
<sequence>MIRKTQLALYVAEDTEKMAEQAAELIEAKSVEAIKERGIFNIALSGGSTPLPLFRLLSSSAWRKRINWDKTAIYWVDERCYGPDHEQSNYRRAKAELLSNISSIKIYRMRGEEDPVKAALDYENMLKEHFNCTGDEIPRFDCVILGVGEDGHVASLYPNMPGLKIKNRLIVDQYVPSLHKARLTMTLELLNNSRCCIFLASGKKKYHVLETALNLMKEPVLPAQMVRPYNGSLCWIIDEAAYRGEKSE</sequence>
<gene>
    <name evidence="7" type="primary">pgl</name>
    <name evidence="9" type="ORF">SAMN02745728_01039</name>
</gene>
<comment type="function">
    <text evidence="2 7">Hydrolysis of 6-phosphogluconolactone to 6-phosphogluconate.</text>
</comment>
<accession>A0A1M7SML4</accession>
<evidence type="ECO:0000313" key="10">
    <source>
        <dbReference type="Proteomes" id="UP000186469"/>
    </source>
</evidence>
<dbReference type="PANTHER" id="PTHR11054:SF0">
    <property type="entry name" value="6-PHOSPHOGLUCONOLACTONASE"/>
    <property type="match status" value="1"/>
</dbReference>
<dbReference type="STRING" id="1121455.SAMN02745728_01039"/>
<evidence type="ECO:0000256" key="7">
    <source>
        <dbReference type="RuleBase" id="RU365095"/>
    </source>
</evidence>
<dbReference type="AlphaFoldDB" id="A0A1M7SML4"/>
<dbReference type="RefSeq" id="WP_072696733.1">
    <property type="nucleotide sequence ID" value="NZ_FRDI01000004.1"/>
</dbReference>
<dbReference type="Proteomes" id="UP000186469">
    <property type="component" value="Unassembled WGS sequence"/>
</dbReference>
<dbReference type="PANTHER" id="PTHR11054">
    <property type="entry name" value="6-PHOSPHOGLUCONOLACTONASE"/>
    <property type="match status" value="1"/>
</dbReference>
<dbReference type="UniPathway" id="UPA00115">
    <property type="reaction ID" value="UER00409"/>
</dbReference>
<feature type="domain" description="Glucosamine/galactosamine-6-phosphate isomerase" evidence="8">
    <location>
        <begin position="14"/>
        <end position="235"/>
    </location>
</feature>
<dbReference type="Gene3D" id="3.40.50.1360">
    <property type="match status" value="1"/>
</dbReference>
<dbReference type="CDD" id="cd01400">
    <property type="entry name" value="6PGL"/>
    <property type="match status" value="1"/>
</dbReference>
<evidence type="ECO:0000256" key="3">
    <source>
        <dbReference type="ARBA" id="ARBA00004961"/>
    </source>
</evidence>
<dbReference type="GO" id="GO:0017057">
    <property type="term" value="F:6-phosphogluconolactonase activity"/>
    <property type="evidence" value="ECO:0007669"/>
    <property type="project" value="UniProtKB-UniRule"/>
</dbReference>
<evidence type="ECO:0000256" key="5">
    <source>
        <dbReference type="ARBA" id="ARBA00013198"/>
    </source>
</evidence>
<dbReference type="OrthoDB" id="9810967at2"/>